<evidence type="ECO:0000256" key="8">
    <source>
        <dbReference type="SAM" id="Phobius"/>
    </source>
</evidence>
<feature type="transmembrane region" description="Helical" evidence="8">
    <location>
        <begin position="642"/>
        <end position="659"/>
    </location>
</feature>
<dbReference type="InterPro" id="IPR012419">
    <property type="entry name" value="Cas1_AcylTrans_dom"/>
</dbReference>
<feature type="transmembrane region" description="Helical" evidence="8">
    <location>
        <begin position="797"/>
        <end position="815"/>
    </location>
</feature>
<evidence type="ECO:0000256" key="1">
    <source>
        <dbReference type="ARBA" id="ARBA00004141"/>
    </source>
</evidence>
<evidence type="ECO:0000313" key="11">
    <source>
        <dbReference type="EMBL" id="GBC02141.1"/>
    </source>
</evidence>
<feature type="domain" description="NXPE C-terminal" evidence="10">
    <location>
        <begin position="62"/>
        <end position="134"/>
    </location>
</feature>
<dbReference type="EMBL" id="BEXD01003813">
    <property type="protein sequence ID" value="GBC02141.1"/>
    <property type="molecule type" value="Genomic_DNA"/>
</dbReference>
<keyword evidence="5 8" id="KW-1133">Transmembrane helix</keyword>
<dbReference type="GO" id="GO:0005975">
    <property type="term" value="P:carbohydrate metabolic process"/>
    <property type="evidence" value="ECO:0007669"/>
    <property type="project" value="UniProtKB-ARBA"/>
</dbReference>
<dbReference type="GO" id="GO:0016020">
    <property type="term" value="C:membrane"/>
    <property type="evidence" value="ECO:0007669"/>
    <property type="project" value="UniProtKB-SubCell"/>
</dbReference>
<evidence type="ECO:0000256" key="5">
    <source>
        <dbReference type="ARBA" id="ARBA00022989"/>
    </source>
</evidence>
<dbReference type="PANTHER" id="PTHR13533">
    <property type="entry name" value="N-ACETYLNEURAMINATE 9-O-ACETYLTRANSFERASE"/>
    <property type="match status" value="1"/>
</dbReference>
<feature type="transmembrane region" description="Helical" evidence="8">
    <location>
        <begin position="501"/>
        <end position="521"/>
    </location>
</feature>
<name>A0A2Z6RJ68_9GLOM</name>
<keyword evidence="3" id="KW-0808">Transferase</keyword>
<evidence type="ECO:0000256" key="7">
    <source>
        <dbReference type="ARBA" id="ARBA00023180"/>
    </source>
</evidence>
<feature type="transmembrane region" description="Helical" evidence="8">
    <location>
        <begin position="15"/>
        <end position="33"/>
    </location>
</feature>
<evidence type="ECO:0000256" key="3">
    <source>
        <dbReference type="ARBA" id="ARBA00022679"/>
    </source>
</evidence>
<feature type="transmembrane region" description="Helical" evidence="8">
    <location>
        <begin position="314"/>
        <end position="333"/>
    </location>
</feature>
<dbReference type="GO" id="GO:0016740">
    <property type="term" value="F:transferase activity"/>
    <property type="evidence" value="ECO:0007669"/>
    <property type="project" value="UniProtKB-KW"/>
</dbReference>
<dbReference type="GO" id="GO:0005794">
    <property type="term" value="C:Golgi apparatus"/>
    <property type="evidence" value="ECO:0007669"/>
    <property type="project" value="UniProtKB-ARBA"/>
</dbReference>
<keyword evidence="6 8" id="KW-0472">Membrane</keyword>
<evidence type="ECO:0000259" key="9">
    <source>
        <dbReference type="Pfam" id="PF07779"/>
    </source>
</evidence>
<sequence length="818" mass="96052">MLKGFLHYSINRPNIIHYTLWVLVAIISIYVFGSTYRNDDPFKCNSLLNDGSFLDSTEHRNWQPSSCMMKKYNTQSTTTCLKNQRILFVGDSTIRTLFYSLIKKIKPTLNVTSQPKHSNLHFTFNEVTFEFQWDPYLNNNSTDILLGESHERSRGLFGKRPSILVMGSGLWYLRHRESGGINEWKKTIDKIFDAITSPKDYFSIADAIFLAPVERLVHEKLSPNRATTMSDEDIYKMNEYLKVKQKEKDLLDIPFVFNKIVEEAREETEDGVHYSDKITNIQADILLNYRCNDLLPKKAPVSNTCCNRYPQMKLAQFSIFVFFLVLLPIGIYYKIFEYRSNRLLEKVIPSEPILFSLLIFGLAVIYMYLSDRTSLFSKSHKQYDVYHFTLLTILYLIGGIFSLKTKDKDQPFLNRDQTDEWKGWMQLAILVYHYTGASNVSGIYNLIRILVASYLFMTGYGHFIFFYRKADFGLKRVVNVVIRLNLLTIMLAYVMNNDYLFYYFTPLTTFWFFIIYITMYIRSSHNNSMIFLLSKIALSCTIVYWIILKPGILENIFSFLQIIANINWNVKEWRFRMQLDLFIVYIGMLVGLILIKIQEYKITEKNYWTTIKRYSIIISGIVMIWFFCFELTRENKFEYNEYNPYISFLPIVAFIILRNSTQYLRNTTSGLFTFVGKCSLETFIGQFHMWLAGDTKGILVLIGDGQWGFLWWINLIVTSTIFIYICYYLARSTGELTNWICRSTITATSNIKGSDNPTDPNVVQVIIDDNEKFDDHENDNNTMIKICNICEKLMNNLKIRTTLLIIIMWIINLHYNKL</sequence>
<keyword evidence="7" id="KW-0325">Glycoprotein</keyword>
<reference evidence="11 12" key="1">
    <citation type="submission" date="2017-11" db="EMBL/GenBank/DDBJ databases">
        <title>The genome of Rhizophagus clarus HR1 reveals common genetic basis of auxotrophy among arbuscular mycorrhizal fungi.</title>
        <authorList>
            <person name="Kobayashi Y."/>
        </authorList>
    </citation>
    <scope>NUCLEOTIDE SEQUENCE [LARGE SCALE GENOMIC DNA]</scope>
    <source>
        <strain evidence="11 12">HR1</strain>
    </source>
</reference>
<proteinExistence type="inferred from homology"/>
<dbReference type="AlphaFoldDB" id="A0A2Z6RJ68"/>
<feature type="transmembrane region" description="Helical" evidence="8">
    <location>
        <begin position="709"/>
        <end position="730"/>
    </location>
</feature>
<keyword evidence="12" id="KW-1185">Reference proteome</keyword>
<dbReference type="Pfam" id="PF07779">
    <property type="entry name" value="Cas1_AcylT"/>
    <property type="match status" value="1"/>
</dbReference>
<dbReference type="PANTHER" id="PTHR13533:SF1">
    <property type="entry name" value="N-ACETYLNEURAMINATE 9-O-ACETYLTRANSFERASE"/>
    <property type="match status" value="1"/>
</dbReference>
<feature type="transmembrane region" description="Helical" evidence="8">
    <location>
        <begin position="607"/>
        <end position="627"/>
    </location>
</feature>
<comment type="caution">
    <text evidence="11">The sequence shown here is derived from an EMBL/GenBank/DDBJ whole genome shotgun (WGS) entry which is preliminary data.</text>
</comment>
<keyword evidence="4 8" id="KW-0812">Transmembrane</keyword>
<organism evidence="11 12">
    <name type="scientific">Rhizophagus clarus</name>
    <dbReference type="NCBI Taxonomy" id="94130"/>
    <lineage>
        <taxon>Eukaryota</taxon>
        <taxon>Fungi</taxon>
        <taxon>Fungi incertae sedis</taxon>
        <taxon>Mucoromycota</taxon>
        <taxon>Glomeromycotina</taxon>
        <taxon>Glomeromycetes</taxon>
        <taxon>Glomerales</taxon>
        <taxon>Glomeraceae</taxon>
        <taxon>Rhizophagus</taxon>
    </lineage>
</organism>
<evidence type="ECO:0000256" key="2">
    <source>
        <dbReference type="ARBA" id="ARBA00010666"/>
    </source>
</evidence>
<feature type="transmembrane region" description="Helical" evidence="8">
    <location>
        <begin position="443"/>
        <end position="465"/>
    </location>
</feature>
<comment type="similarity">
    <text evidence="2">Belongs to the PC-esterase family. CASD1 subfamily.</text>
</comment>
<feature type="transmembrane region" description="Helical" evidence="8">
    <location>
        <begin position="383"/>
        <end position="403"/>
    </location>
</feature>
<feature type="transmembrane region" description="Helical" evidence="8">
    <location>
        <begin position="577"/>
        <end position="595"/>
    </location>
</feature>
<comment type="subcellular location">
    <subcellularLocation>
        <location evidence="1">Membrane</location>
        <topology evidence="1">Multi-pass membrane protein</topology>
    </subcellularLocation>
</comment>
<feature type="transmembrane region" description="Helical" evidence="8">
    <location>
        <begin position="671"/>
        <end position="689"/>
    </location>
</feature>
<gene>
    <name evidence="11" type="ORF">RclHR1_04480005</name>
</gene>
<dbReference type="Pfam" id="PF24536">
    <property type="entry name" value="NXPE4_C"/>
    <property type="match status" value="1"/>
</dbReference>
<dbReference type="Proteomes" id="UP000247702">
    <property type="component" value="Unassembled WGS sequence"/>
</dbReference>
<evidence type="ECO:0000256" key="4">
    <source>
        <dbReference type="ARBA" id="ARBA00022692"/>
    </source>
</evidence>
<feature type="domain" description="Cas1p 10 TM acyl transferase" evidence="9">
    <location>
        <begin position="300"/>
        <end position="745"/>
    </location>
</feature>
<accession>A0A2Z6RJ68</accession>
<protein>
    <submittedName>
        <fullName evidence="11">Uncharacterized protein</fullName>
    </submittedName>
</protein>
<evidence type="ECO:0000259" key="10">
    <source>
        <dbReference type="Pfam" id="PF24536"/>
    </source>
</evidence>
<evidence type="ECO:0000313" key="12">
    <source>
        <dbReference type="Proteomes" id="UP000247702"/>
    </source>
</evidence>
<dbReference type="InterPro" id="IPR057106">
    <property type="entry name" value="NXPE4_C"/>
</dbReference>
<evidence type="ECO:0000256" key="6">
    <source>
        <dbReference type="ARBA" id="ARBA00023136"/>
    </source>
</evidence>
<feature type="transmembrane region" description="Helical" evidence="8">
    <location>
        <begin position="353"/>
        <end position="371"/>
    </location>
</feature>
<feature type="transmembrane region" description="Helical" evidence="8">
    <location>
        <begin position="477"/>
        <end position="495"/>
    </location>
</feature>